<gene>
    <name evidence="3" type="ORF">ZT3D7_G2094</name>
</gene>
<dbReference type="InterPro" id="IPR003165">
    <property type="entry name" value="Piwi"/>
</dbReference>
<dbReference type="PANTHER" id="PTHR22891">
    <property type="entry name" value="EUKARYOTIC TRANSLATION INITIATION FACTOR 2C"/>
    <property type="match status" value="1"/>
</dbReference>
<evidence type="ECO:0000259" key="2">
    <source>
        <dbReference type="PROSITE" id="PS50822"/>
    </source>
</evidence>
<dbReference type="Gene3D" id="2.170.260.10">
    <property type="entry name" value="paz domain"/>
    <property type="match status" value="1"/>
</dbReference>
<dbReference type="Gene3D" id="3.40.50.2300">
    <property type="match status" value="1"/>
</dbReference>
<dbReference type="AlphaFoldDB" id="A0A1X7RIW9"/>
<sequence length="1085" mass="118336">MFADDASCRELLQTVTDLRKQAHKDHRSARPHNTIVDQIADQLSSKYPPAVTKQHLEYAFQQVNGTPTTSSSAASAVAGTSSNPETATAQLGALNLSDTAQQPQQVNETSIGDSSTPSSLNLKDAAPPPQQVASNNSTTGTSTTAASNPAAPLSGLVGTASDDQHTTQRNGPTGIKRPDRPAAPASAPKVFTNHFTIDLKPDTKLYEYQLVGLQNTAADLSRSKKKVIIQRKIDSSPILRDNQNAFACNDHGRIIAWNDLSPGAQKEDIVDTTPVDDYSRDLPGQVSRQLNIDVVFKRVIDLNGLLSFAKHQNPTYEDTGAASALDILISSGTRTANANIGQAAVIKIGDNRFFTPQGQTPLPQSHGLVAMRGYSSSVQPVDGALRLNINTALSAFYQQQKVLNVIETYRTDPGAFPRGQGAQHLTGVRVKIMYNRCKPDGDPAIDSPKRRIKTITGFSAGLASQTLFDRNGQMVSVWQHFKETYPIPAGASVVKGNQICVNTGSTTEGKECWFLPDQLEILPGQLFRKTLDRVNSELPGEMITLACQTPAANKGMITSAGLQALGLTASSTNADIVLPQLQALRDAGMTVAAKMLKVPFRRVNNPAIVYAGGNKTANPDKSAGWSTRGQEFLTHAKRIPEKGMVSFLHLKGRKLAHERAYIDAFMNTFQLNLRQANNVNQELDPVHIGQDIGDVNPLCGELSDINKRRKANLSVLILPDDNKLYRQQYASFRIVTDQLLGCTSIVLNEKTMCGGRPQPGNLTAYMANNAMKINVRFGNENHTVRDGFKKLLKGNLSDTLVLGADLIHPGQRCAAGTPTIAAVVGSVNATFGKLLGSARRQQGGQEIIEPANMKSMVTERMKAWIKSDTTTKGLPTRIIYFRDGTGLSQYSGILQEISAIKTAWSNLNAAQTMKAPKPVEVTCIVAVKRHNTRFYPLSDKDENMTATWNCKPGMVVDTHITSPLYMDFFLQSHDVEKGSAKPTHYFVLENGMKLKEAELQDLTNSFCYTFQHSTSAVSYPAPVYAADKLCERLMLYLYHFNENSNMVANATPAVVASQMNIAWQRGGAGRENPWHPNLDDKMFWM</sequence>
<protein>
    <recommendedName>
        <fullName evidence="2">Piwi domain-containing protein</fullName>
    </recommendedName>
</protein>
<organism evidence="3 4">
    <name type="scientific">Zymoseptoria tritici (strain ST99CH_3D7)</name>
    <dbReference type="NCBI Taxonomy" id="1276538"/>
    <lineage>
        <taxon>Eukaryota</taxon>
        <taxon>Fungi</taxon>
        <taxon>Dikarya</taxon>
        <taxon>Ascomycota</taxon>
        <taxon>Pezizomycotina</taxon>
        <taxon>Dothideomycetes</taxon>
        <taxon>Dothideomycetidae</taxon>
        <taxon>Mycosphaerellales</taxon>
        <taxon>Mycosphaerellaceae</taxon>
        <taxon>Zymoseptoria</taxon>
    </lineage>
</organism>
<dbReference type="GO" id="GO:0003676">
    <property type="term" value="F:nucleic acid binding"/>
    <property type="evidence" value="ECO:0007669"/>
    <property type="project" value="InterPro"/>
</dbReference>
<accession>A0A1X7RIW9</accession>
<evidence type="ECO:0000313" key="3">
    <source>
        <dbReference type="EMBL" id="SMQ46947.1"/>
    </source>
</evidence>
<feature type="compositionally biased region" description="Low complexity" evidence="1">
    <location>
        <begin position="66"/>
        <end position="82"/>
    </location>
</feature>
<dbReference type="SUPFAM" id="SSF53098">
    <property type="entry name" value="Ribonuclease H-like"/>
    <property type="match status" value="1"/>
</dbReference>
<feature type="compositionally biased region" description="Polar residues" evidence="1">
    <location>
        <begin position="100"/>
        <end position="121"/>
    </location>
</feature>
<feature type="domain" description="Piwi" evidence="2">
    <location>
        <begin position="713"/>
        <end position="1038"/>
    </location>
</feature>
<dbReference type="STRING" id="1276538.A0A1X7RIW9"/>
<dbReference type="InterPro" id="IPR014811">
    <property type="entry name" value="ArgoL1"/>
</dbReference>
<name>A0A1X7RIW9_ZYMT9</name>
<feature type="region of interest" description="Disordered" evidence="1">
    <location>
        <begin position="100"/>
        <end position="189"/>
    </location>
</feature>
<feature type="region of interest" description="Disordered" evidence="1">
    <location>
        <begin position="65"/>
        <end position="85"/>
    </location>
</feature>
<dbReference type="Proteomes" id="UP000215127">
    <property type="component" value="Chromosome 1"/>
</dbReference>
<dbReference type="PROSITE" id="PS50822">
    <property type="entry name" value="PIWI"/>
    <property type="match status" value="1"/>
</dbReference>
<reference evidence="3 4" key="1">
    <citation type="submission" date="2016-06" db="EMBL/GenBank/DDBJ databases">
        <authorList>
            <person name="Kjaerup R.B."/>
            <person name="Dalgaard T.S."/>
            <person name="Juul-Madsen H.R."/>
        </authorList>
    </citation>
    <scope>NUCLEOTIDE SEQUENCE [LARGE SCALE GENOMIC DNA]</scope>
</reference>
<dbReference type="SMART" id="SM01163">
    <property type="entry name" value="DUF1785"/>
    <property type="match status" value="1"/>
</dbReference>
<dbReference type="InterPro" id="IPR036085">
    <property type="entry name" value="PAZ_dom_sf"/>
</dbReference>
<feature type="compositionally biased region" description="Low complexity" evidence="1">
    <location>
        <begin position="133"/>
        <end position="154"/>
    </location>
</feature>
<evidence type="ECO:0000256" key="1">
    <source>
        <dbReference type="SAM" id="MobiDB-lite"/>
    </source>
</evidence>
<dbReference type="Pfam" id="PF08699">
    <property type="entry name" value="ArgoL1"/>
    <property type="match status" value="1"/>
</dbReference>
<dbReference type="SMART" id="SM00950">
    <property type="entry name" value="Piwi"/>
    <property type="match status" value="1"/>
</dbReference>
<dbReference type="InterPro" id="IPR012337">
    <property type="entry name" value="RNaseH-like_sf"/>
</dbReference>
<dbReference type="SUPFAM" id="SSF101690">
    <property type="entry name" value="PAZ domain"/>
    <property type="match status" value="1"/>
</dbReference>
<dbReference type="Gene3D" id="3.30.420.10">
    <property type="entry name" value="Ribonuclease H-like superfamily/Ribonuclease H"/>
    <property type="match status" value="1"/>
</dbReference>
<keyword evidence="4" id="KW-1185">Reference proteome</keyword>
<dbReference type="InterPro" id="IPR036397">
    <property type="entry name" value="RNaseH_sf"/>
</dbReference>
<dbReference type="EMBL" id="LT853692">
    <property type="protein sequence ID" value="SMQ46947.1"/>
    <property type="molecule type" value="Genomic_DNA"/>
</dbReference>
<proteinExistence type="predicted"/>
<dbReference type="Pfam" id="PF02171">
    <property type="entry name" value="Piwi"/>
    <property type="match status" value="1"/>
</dbReference>
<evidence type="ECO:0000313" key="4">
    <source>
        <dbReference type="Proteomes" id="UP000215127"/>
    </source>
</evidence>